<name>A0ACB8ASV7_9AGAM</name>
<dbReference type="Proteomes" id="UP000790377">
    <property type="component" value="Unassembled WGS sequence"/>
</dbReference>
<dbReference type="EMBL" id="MU267591">
    <property type="protein sequence ID" value="KAH7916435.1"/>
    <property type="molecule type" value="Genomic_DNA"/>
</dbReference>
<organism evidence="1 2">
    <name type="scientific">Hygrophoropsis aurantiaca</name>
    <dbReference type="NCBI Taxonomy" id="72124"/>
    <lineage>
        <taxon>Eukaryota</taxon>
        <taxon>Fungi</taxon>
        <taxon>Dikarya</taxon>
        <taxon>Basidiomycota</taxon>
        <taxon>Agaricomycotina</taxon>
        <taxon>Agaricomycetes</taxon>
        <taxon>Agaricomycetidae</taxon>
        <taxon>Boletales</taxon>
        <taxon>Coniophorineae</taxon>
        <taxon>Hygrophoropsidaceae</taxon>
        <taxon>Hygrophoropsis</taxon>
    </lineage>
</organism>
<comment type="caution">
    <text evidence="1">The sequence shown here is derived from an EMBL/GenBank/DDBJ whole genome shotgun (WGS) entry which is preliminary data.</text>
</comment>
<accession>A0ACB8ASV7</accession>
<evidence type="ECO:0000313" key="2">
    <source>
        <dbReference type="Proteomes" id="UP000790377"/>
    </source>
</evidence>
<keyword evidence="2" id="KW-1185">Reference proteome</keyword>
<sequence length="932" mass="101851">MLEEKSKQWTWTSLTDSSTSLHPPIFTKDGNYFFSVVGSSIKIHSTVSGKVISTLPGSQDQGHSDIITAAILSTQNAFQLITASLDGTIKIWDFLDGVLLYTLNLEQPIYHMCAHEKITDHIFVSAAKPKANRRTDGASETRAQNQDESCIVLKVSLKPKDRNNPGIKIHKSSSVTPVGKTRATSGLAVSASGGWLIAIAGHKAYVANTSSLKAGFTKYVSPDPLTCLSVHPTEDYFATGDHKGVVRLWYCLNQSIPKVVGVEKRSQTSTFHWHAHAVSSVAFSTNGAYLLSGGEESVLVIWQLHSGKKEFVPRVGSPINNIVVSRPHAAEEEYLLSLADASYAFISSATLKLSRVFSRIKLDPALPNHTASSSSRISLAVHAASDTLILPSSHPSSLQTYSPSSSILIAELEVSPSNRVSRTDDRALEPSRVEHVVISASGEWMATIDRREGDGTFRGEVYLKFWWWDKKAAFWILNTRIDQPHGSYRVTSLSFNPLGDSQLIQLVTTGEDGNVKTWRIRSTKDKKGGSEVSWMSRSTFTFRRETPKHTSWSPDGSLLAVSYSASVAMYDPTTNVLQHNFCCSEVPEVSSAHFVGPSGRNLVVMGKVSLVVWDIVTQSVRWHYSNPALIQSVVVHPTHESFAIFSPIISNSPKCEVNVFRVQSSTPWLTQTLPFKLLSVAWYPTSPLPSSGPHVTKSSFSIVGITHSYNVVHFGEEISHAAELGASANALSKGASVTKRSLFQEMFGVPALAEISDQNTNVASSTNDVTLPWRGSETGKIFDGPSYLMPPMETLFDSLISGFLKIRLDNEEEQQPPKGPYDIDSEMQVDSPSNGDEAFAVRLTEVARENVLQTFVPFFMEMTGSAEYAFQANKASNPTKPVVASTPQPRRPLARPPVAQKVATPNPPTPNQTPTTSLPAKAGKKRSRHSLG</sequence>
<proteinExistence type="predicted"/>
<gene>
    <name evidence="1" type="ORF">BJ138DRAFT_1139745</name>
</gene>
<reference evidence="1" key="1">
    <citation type="journal article" date="2021" name="New Phytol.">
        <title>Evolutionary innovations through gain and loss of genes in the ectomycorrhizal Boletales.</title>
        <authorList>
            <person name="Wu G."/>
            <person name="Miyauchi S."/>
            <person name="Morin E."/>
            <person name="Kuo A."/>
            <person name="Drula E."/>
            <person name="Varga T."/>
            <person name="Kohler A."/>
            <person name="Feng B."/>
            <person name="Cao Y."/>
            <person name="Lipzen A."/>
            <person name="Daum C."/>
            <person name="Hundley H."/>
            <person name="Pangilinan J."/>
            <person name="Johnson J."/>
            <person name="Barry K."/>
            <person name="LaButti K."/>
            <person name="Ng V."/>
            <person name="Ahrendt S."/>
            <person name="Min B."/>
            <person name="Choi I.G."/>
            <person name="Park H."/>
            <person name="Plett J.M."/>
            <person name="Magnuson J."/>
            <person name="Spatafora J.W."/>
            <person name="Nagy L.G."/>
            <person name="Henrissat B."/>
            <person name="Grigoriev I.V."/>
            <person name="Yang Z.L."/>
            <person name="Xu J."/>
            <person name="Martin F.M."/>
        </authorList>
    </citation>
    <scope>NUCLEOTIDE SEQUENCE</scope>
    <source>
        <strain evidence="1">ATCC 28755</strain>
    </source>
</reference>
<evidence type="ECO:0000313" key="1">
    <source>
        <dbReference type="EMBL" id="KAH7916435.1"/>
    </source>
</evidence>
<protein>
    <submittedName>
        <fullName evidence="1">Uncharacterized protein</fullName>
    </submittedName>
</protein>